<dbReference type="SUPFAM" id="SSF50156">
    <property type="entry name" value="PDZ domain-like"/>
    <property type="match status" value="2"/>
</dbReference>
<evidence type="ECO:0000256" key="2">
    <source>
        <dbReference type="ARBA" id="ARBA00010541"/>
    </source>
</evidence>
<evidence type="ECO:0000256" key="8">
    <source>
        <dbReference type="ARBA" id="ARBA00022825"/>
    </source>
</evidence>
<dbReference type="Gene3D" id="2.30.42.10">
    <property type="match status" value="2"/>
</dbReference>
<name>A0AAD1CM13_9FLAO</name>
<keyword evidence="11" id="KW-0812">Transmembrane</keyword>
<dbReference type="Proteomes" id="UP000262607">
    <property type="component" value="Chromosome"/>
</dbReference>
<feature type="domain" description="PDZ" evidence="12">
    <location>
        <begin position="289"/>
        <end position="384"/>
    </location>
</feature>
<comment type="subcellular location">
    <subcellularLocation>
        <location evidence="1">Periplasm</location>
    </subcellularLocation>
</comment>
<dbReference type="NCBIfam" id="TIGR02037">
    <property type="entry name" value="degP_htrA_DO"/>
    <property type="match status" value="1"/>
</dbReference>
<organism evidence="13 14">
    <name type="scientific">Blattabacterium punctulatus CPU2</name>
    <dbReference type="NCBI Taxonomy" id="1457032"/>
    <lineage>
        <taxon>Bacteria</taxon>
        <taxon>Pseudomonadati</taxon>
        <taxon>Bacteroidota</taxon>
        <taxon>Flavobacteriia</taxon>
        <taxon>Flavobacteriales</taxon>
        <taxon>Blattabacteriaceae</taxon>
        <taxon>Blattabacterium</taxon>
    </lineage>
</organism>
<dbReference type="GeneID" id="66556841"/>
<dbReference type="Pfam" id="PF13365">
    <property type="entry name" value="Trypsin_2"/>
    <property type="match status" value="1"/>
</dbReference>
<dbReference type="PANTHER" id="PTHR22939:SF129">
    <property type="entry name" value="SERINE PROTEASE HTRA2, MITOCHONDRIAL"/>
    <property type="match status" value="1"/>
</dbReference>
<dbReference type="InterPro" id="IPR011782">
    <property type="entry name" value="Pept_S1C_Do"/>
</dbReference>
<dbReference type="InterPro" id="IPR041489">
    <property type="entry name" value="PDZ_6"/>
</dbReference>
<evidence type="ECO:0000313" key="13">
    <source>
        <dbReference type="EMBL" id="BBA17735.1"/>
    </source>
</evidence>
<feature type="active site" description="Charge relay system" evidence="9">
    <location>
        <position position="242"/>
    </location>
</feature>
<dbReference type="InterPro" id="IPR009003">
    <property type="entry name" value="Peptidase_S1_PA"/>
</dbReference>
<keyword evidence="11" id="KW-0472">Membrane</keyword>
<feature type="active site" description="Charge relay system" evidence="9">
    <location>
        <position position="133"/>
    </location>
</feature>
<dbReference type="PRINTS" id="PR00834">
    <property type="entry name" value="PROTEASES2C"/>
</dbReference>
<feature type="active site" description="Charge relay system" evidence="9">
    <location>
        <position position="163"/>
    </location>
</feature>
<keyword evidence="11" id="KW-1133">Transmembrane helix</keyword>
<feature type="domain" description="PDZ" evidence="12">
    <location>
        <begin position="399"/>
        <end position="489"/>
    </location>
</feature>
<dbReference type="PROSITE" id="PS50106">
    <property type="entry name" value="PDZ"/>
    <property type="match status" value="2"/>
</dbReference>
<dbReference type="InterPro" id="IPR036034">
    <property type="entry name" value="PDZ_sf"/>
</dbReference>
<keyword evidence="8" id="KW-0720">Serine protease</keyword>
<evidence type="ECO:0000256" key="3">
    <source>
        <dbReference type="ARBA" id="ARBA00022670"/>
    </source>
</evidence>
<dbReference type="EMBL" id="AP014610">
    <property type="protein sequence ID" value="BBA17735.1"/>
    <property type="molecule type" value="Genomic_DNA"/>
</dbReference>
<feature type="binding site" evidence="10">
    <location>
        <position position="133"/>
    </location>
    <ligand>
        <name>substrate</name>
    </ligand>
</feature>
<evidence type="ECO:0000256" key="7">
    <source>
        <dbReference type="ARBA" id="ARBA00022801"/>
    </source>
</evidence>
<dbReference type="InterPro" id="IPR001940">
    <property type="entry name" value="Peptidase_S1C"/>
</dbReference>
<sequence length="500" mass="55230">MKKIVVYIVISSIMSSVMTIAVYKKYNKEDPQLFPYGSSLEKTTPSNSSSLISSSGLPDFTRVVEKTIHSVVNVKNYSKKYSNRLNFDPFDFFFGFPDDFGGRGKIPQRNDIPGLHGSGVIISPDGYIVTNNHVIKDADKIEIILSDQRTYRAKLIGTDTSTDIALLKINEKNLPFIYFSDSNKVQVGEWVLAIGNPFDLNSTVTAGIISAKNRNLGILRGETQTAIESFFQTDAAVNPGNSGGALVNTNGELIGINTAISSNSGNYIGYSFSAPSNLVGKVIQDIKKYGTVQRAYLGVRGMDLSKAEYLKSYNNETHQNIKPQQGFLIGEVFDKSGAYEAGLKKGDIIKNIDGKPIQNVADLSFIVGTKHPGDKVKVNIVRNREIKTFNVTLKDSQGRTKIRKREEITPSELLGATFEILGKDYKKDFGINYGIRITEIRTGRLSSIGLEEGDIILSINGEKIRKPNDVDRILKRYKGDVTIKSIKQNGQVYIAGFEMN</sequence>
<evidence type="ECO:0000256" key="10">
    <source>
        <dbReference type="PIRSR" id="PIRSR611782-2"/>
    </source>
</evidence>
<evidence type="ECO:0000259" key="12">
    <source>
        <dbReference type="PROSITE" id="PS50106"/>
    </source>
</evidence>
<dbReference type="AlphaFoldDB" id="A0AAD1CM13"/>
<reference evidence="13 14" key="1">
    <citation type="submission" date="2014-06" db="EMBL/GenBank/DDBJ databases">
        <title>Genome sequence of the intracellular symbiont Blattabacterium cuenoti, strain CPU2 from the wood feeding cockroach Cryptocercus punctulatus.</title>
        <authorList>
            <person name="Kinjo Y."/>
            <person name="Ohkuma M."/>
            <person name="Tokuda G."/>
        </authorList>
    </citation>
    <scope>NUCLEOTIDE SEQUENCE [LARGE SCALE GENOMIC DNA]</scope>
    <source>
        <strain evidence="13 14">CPU2</strain>
    </source>
</reference>
<dbReference type="PANTHER" id="PTHR22939">
    <property type="entry name" value="SERINE PROTEASE FAMILY S1C HTRA-RELATED"/>
    <property type="match status" value="1"/>
</dbReference>
<evidence type="ECO:0000256" key="5">
    <source>
        <dbReference type="ARBA" id="ARBA00022737"/>
    </source>
</evidence>
<evidence type="ECO:0000256" key="1">
    <source>
        <dbReference type="ARBA" id="ARBA00004418"/>
    </source>
</evidence>
<dbReference type="Pfam" id="PF13180">
    <property type="entry name" value="PDZ_2"/>
    <property type="match status" value="1"/>
</dbReference>
<evidence type="ECO:0000256" key="11">
    <source>
        <dbReference type="SAM" id="Phobius"/>
    </source>
</evidence>
<gene>
    <name evidence="13" type="primary">dapQ</name>
    <name evidence="13" type="ORF">CPU2_229</name>
</gene>
<accession>A0AAD1CM13</accession>
<evidence type="ECO:0000313" key="14">
    <source>
        <dbReference type="Proteomes" id="UP000262607"/>
    </source>
</evidence>
<feature type="binding site" evidence="10">
    <location>
        <begin position="240"/>
        <end position="242"/>
    </location>
    <ligand>
        <name>substrate</name>
    </ligand>
</feature>
<dbReference type="Gene3D" id="2.40.10.120">
    <property type="match status" value="1"/>
</dbReference>
<evidence type="ECO:0000256" key="9">
    <source>
        <dbReference type="PIRSR" id="PIRSR611782-1"/>
    </source>
</evidence>
<dbReference type="RefSeq" id="WP_110548766.1">
    <property type="nucleotide sequence ID" value="NZ_AP014610.1"/>
</dbReference>
<dbReference type="InterPro" id="IPR001478">
    <property type="entry name" value="PDZ"/>
</dbReference>
<dbReference type="Pfam" id="PF17820">
    <property type="entry name" value="PDZ_6"/>
    <property type="match status" value="1"/>
</dbReference>
<evidence type="ECO:0000256" key="6">
    <source>
        <dbReference type="ARBA" id="ARBA00022764"/>
    </source>
</evidence>
<keyword evidence="3 13" id="KW-0645">Protease</keyword>
<keyword evidence="6" id="KW-0574">Periplasm</keyword>
<keyword evidence="5" id="KW-0677">Repeat</keyword>
<evidence type="ECO:0000256" key="4">
    <source>
        <dbReference type="ARBA" id="ARBA00022729"/>
    </source>
</evidence>
<feature type="binding site" evidence="10">
    <location>
        <position position="163"/>
    </location>
    <ligand>
        <name>substrate</name>
    </ligand>
</feature>
<dbReference type="GO" id="GO:0006508">
    <property type="term" value="P:proteolysis"/>
    <property type="evidence" value="ECO:0007669"/>
    <property type="project" value="UniProtKB-KW"/>
</dbReference>
<dbReference type="SMART" id="SM00228">
    <property type="entry name" value="PDZ"/>
    <property type="match status" value="2"/>
</dbReference>
<keyword evidence="4" id="KW-0732">Signal</keyword>
<protein>
    <submittedName>
        <fullName evidence="13">Serine protease</fullName>
    </submittedName>
</protein>
<feature type="transmembrane region" description="Helical" evidence="11">
    <location>
        <begin position="6"/>
        <end position="23"/>
    </location>
</feature>
<dbReference type="GO" id="GO:0004252">
    <property type="term" value="F:serine-type endopeptidase activity"/>
    <property type="evidence" value="ECO:0007669"/>
    <property type="project" value="InterPro"/>
</dbReference>
<keyword evidence="7" id="KW-0378">Hydrolase</keyword>
<dbReference type="SUPFAM" id="SSF50494">
    <property type="entry name" value="Trypsin-like serine proteases"/>
    <property type="match status" value="1"/>
</dbReference>
<feature type="binding site" evidence="10">
    <location>
        <begin position="297"/>
        <end position="301"/>
    </location>
    <ligand>
        <name>substrate</name>
    </ligand>
</feature>
<comment type="similarity">
    <text evidence="2">Belongs to the peptidase S1C family.</text>
</comment>
<proteinExistence type="inferred from homology"/>